<evidence type="ECO:0000256" key="2">
    <source>
        <dbReference type="ARBA" id="ARBA00023002"/>
    </source>
</evidence>
<keyword evidence="3 5" id="KW-0520">NAD</keyword>
<reference evidence="8 9" key="1">
    <citation type="submission" date="2018-05" db="EMBL/GenBank/DDBJ databases">
        <title>Acuticoccus sediminis sp. nov., isolated from deep-sea sediment of Indian Ocean.</title>
        <authorList>
            <person name="Liu X."/>
            <person name="Lai Q."/>
            <person name="Du Y."/>
            <person name="Sun F."/>
            <person name="Zhang X."/>
            <person name="Wang S."/>
            <person name="Shao Z."/>
        </authorList>
    </citation>
    <scope>NUCLEOTIDE SEQUENCE [LARGE SCALE GENOMIC DNA]</scope>
    <source>
        <strain evidence="8 9">PTG4-2</strain>
    </source>
</reference>
<dbReference type="GO" id="GO:0016639">
    <property type="term" value="F:oxidoreductase activity, acting on the CH-NH2 group of donors, NAD or NADP as acceptor"/>
    <property type="evidence" value="ECO:0007669"/>
    <property type="project" value="InterPro"/>
</dbReference>
<evidence type="ECO:0000313" key="9">
    <source>
        <dbReference type="Proteomes" id="UP000249590"/>
    </source>
</evidence>
<keyword evidence="2 6" id="KW-0560">Oxidoreductase</keyword>
<evidence type="ECO:0000256" key="4">
    <source>
        <dbReference type="PIRSR" id="PIRSR000188-1"/>
    </source>
</evidence>
<dbReference type="PANTHER" id="PTHR42722:SF1">
    <property type="entry name" value="VALINE DEHYDROGENASE"/>
    <property type="match status" value="1"/>
</dbReference>
<dbReference type="AlphaFoldDB" id="A0A8B2NP89"/>
<evidence type="ECO:0000256" key="1">
    <source>
        <dbReference type="ARBA" id="ARBA00006382"/>
    </source>
</evidence>
<dbReference type="EMBL" id="QHHQ01000009">
    <property type="protein sequence ID" value="RAH97462.1"/>
    <property type="molecule type" value="Genomic_DNA"/>
</dbReference>
<proteinExistence type="inferred from homology"/>
<accession>A0A8B2NP89</accession>
<keyword evidence="5" id="KW-0547">Nucleotide-binding</keyword>
<dbReference type="SUPFAM" id="SSF53223">
    <property type="entry name" value="Aminoacid dehydrogenase-like, N-terminal domain"/>
    <property type="match status" value="1"/>
</dbReference>
<dbReference type="OrthoDB" id="9803297at2"/>
<comment type="similarity">
    <text evidence="1 6">Belongs to the Glu/Leu/Phe/Val dehydrogenases family.</text>
</comment>
<gene>
    <name evidence="8" type="ORF">DLJ53_29545</name>
</gene>
<dbReference type="InterPro" id="IPR046346">
    <property type="entry name" value="Aminoacid_DH-like_N_sf"/>
</dbReference>
<dbReference type="PIRSF" id="PIRSF000188">
    <property type="entry name" value="Phe_leu_dh"/>
    <property type="match status" value="1"/>
</dbReference>
<dbReference type="Gene3D" id="3.40.50.720">
    <property type="entry name" value="NAD(P)-binding Rossmann-like Domain"/>
    <property type="match status" value="1"/>
</dbReference>
<dbReference type="PRINTS" id="PR00082">
    <property type="entry name" value="GLFDHDRGNASE"/>
</dbReference>
<dbReference type="Pfam" id="PF02812">
    <property type="entry name" value="ELFV_dehydrog_N"/>
    <property type="match status" value="1"/>
</dbReference>
<dbReference type="InterPro" id="IPR036291">
    <property type="entry name" value="NAD(P)-bd_dom_sf"/>
</dbReference>
<feature type="active site" description="Proton donor/acceptor" evidence="4">
    <location>
        <position position="78"/>
    </location>
</feature>
<dbReference type="SMART" id="SM00839">
    <property type="entry name" value="ELFV_dehydrog"/>
    <property type="match status" value="1"/>
</dbReference>
<keyword evidence="9" id="KW-1185">Reference proteome</keyword>
<dbReference type="GO" id="GO:0006520">
    <property type="term" value="P:amino acid metabolic process"/>
    <property type="evidence" value="ECO:0007669"/>
    <property type="project" value="InterPro"/>
</dbReference>
<dbReference type="RefSeq" id="WP_111351879.1">
    <property type="nucleotide sequence ID" value="NZ_QHHQ01000009.1"/>
</dbReference>
<evidence type="ECO:0000256" key="3">
    <source>
        <dbReference type="ARBA" id="ARBA00023027"/>
    </source>
</evidence>
<name>A0A8B2NP89_9HYPH</name>
<sequence>MFDNPAFDGHERVLAFNDAASGLRAFIAIHSTALGPAGGGCRLWRYADGEAALSDALRLSRGMSYKNALAGVPMGGGKAVILGPVPDERRAGVFAAFGRAVDSLSGTYVTAEDVGVSPADLERVAASTPYVSGIVVRNGVGGNPAPFTARGVCVGIEAAASFALGRSGLDGVRVAIQGLGGVGMNLAGALHARGAALVVADLAPVRIEEACDRYGAAPAGVEEILTADADILAPCALGGIITEDVARRMRATVVAGGANNQIADAAAGRALFERGITYAPDYVINAGGIILVSAEYFGATDLGGIEDRIDAIGPRTSRILETARMTGTPSGVVADQMAREVLAGARVDA</sequence>
<dbReference type="InterPro" id="IPR006095">
    <property type="entry name" value="Glu/Leu/Phe/Val/Trp_DH"/>
</dbReference>
<evidence type="ECO:0000256" key="5">
    <source>
        <dbReference type="PIRSR" id="PIRSR000188-2"/>
    </source>
</evidence>
<protein>
    <submittedName>
        <fullName evidence="8">Amino acid dehydrogenase</fullName>
    </submittedName>
</protein>
<dbReference type="InterPro" id="IPR016211">
    <property type="entry name" value="Glu/Phe/Leu/Val/Trp_DH_bac/arc"/>
</dbReference>
<feature type="binding site" evidence="5">
    <location>
        <begin position="178"/>
        <end position="183"/>
    </location>
    <ligand>
        <name>NAD(+)</name>
        <dbReference type="ChEBI" id="CHEBI:57540"/>
    </ligand>
</feature>
<dbReference type="Pfam" id="PF00208">
    <property type="entry name" value="ELFV_dehydrog"/>
    <property type="match status" value="1"/>
</dbReference>
<feature type="domain" description="Glutamate/phenylalanine/leucine/valine/L-tryptophan dehydrogenase C-terminal" evidence="7">
    <location>
        <begin position="142"/>
        <end position="348"/>
    </location>
</feature>
<dbReference type="PANTHER" id="PTHR42722">
    <property type="entry name" value="LEUCINE DEHYDROGENASE"/>
    <property type="match status" value="1"/>
</dbReference>
<evidence type="ECO:0000313" key="8">
    <source>
        <dbReference type="EMBL" id="RAH97462.1"/>
    </source>
</evidence>
<evidence type="ECO:0000256" key="6">
    <source>
        <dbReference type="RuleBase" id="RU004417"/>
    </source>
</evidence>
<evidence type="ECO:0000259" key="7">
    <source>
        <dbReference type="SMART" id="SM00839"/>
    </source>
</evidence>
<dbReference type="SUPFAM" id="SSF51735">
    <property type="entry name" value="NAD(P)-binding Rossmann-fold domains"/>
    <property type="match status" value="1"/>
</dbReference>
<dbReference type="InterPro" id="IPR006096">
    <property type="entry name" value="Glu/Leu/Phe/Val/Trp_DH_C"/>
</dbReference>
<dbReference type="CDD" id="cd01075">
    <property type="entry name" value="NAD_bind_Leu_Phe_Val_DH"/>
    <property type="match status" value="1"/>
</dbReference>
<dbReference type="GO" id="GO:0000166">
    <property type="term" value="F:nucleotide binding"/>
    <property type="evidence" value="ECO:0007669"/>
    <property type="project" value="UniProtKB-KW"/>
</dbReference>
<dbReference type="InterPro" id="IPR006097">
    <property type="entry name" value="Glu/Leu/Phe/Val/Trp_DH_dimer"/>
</dbReference>
<dbReference type="Gene3D" id="3.40.50.10860">
    <property type="entry name" value="Leucine Dehydrogenase, chain A, domain 1"/>
    <property type="match status" value="1"/>
</dbReference>
<organism evidence="8 9">
    <name type="scientific">Acuticoccus sediminis</name>
    <dbReference type="NCBI Taxonomy" id="2184697"/>
    <lineage>
        <taxon>Bacteria</taxon>
        <taxon>Pseudomonadati</taxon>
        <taxon>Pseudomonadota</taxon>
        <taxon>Alphaproteobacteria</taxon>
        <taxon>Hyphomicrobiales</taxon>
        <taxon>Amorphaceae</taxon>
        <taxon>Acuticoccus</taxon>
    </lineage>
</organism>
<dbReference type="Proteomes" id="UP000249590">
    <property type="component" value="Unassembled WGS sequence"/>
</dbReference>
<comment type="caution">
    <text evidence="8">The sequence shown here is derived from an EMBL/GenBank/DDBJ whole genome shotgun (WGS) entry which is preliminary data.</text>
</comment>